<dbReference type="AlphaFoldDB" id="A0A6C0CBR3"/>
<protein>
    <submittedName>
        <fullName evidence="1">Uncharacterized protein</fullName>
    </submittedName>
</protein>
<reference evidence="1" key="1">
    <citation type="journal article" date="2020" name="Nature">
        <title>Giant virus diversity and host interactions through global metagenomics.</title>
        <authorList>
            <person name="Schulz F."/>
            <person name="Roux S."/>
            <person name="Paez-Espino D."/>
            <person name="Jungbluth S."/>
            <person name="Walsh D.A."/>
            <person name="Denef V.J."/>
            <person name="McMahon K.D."/>
            <person name="Konstantinidis K.T."/>
            <person name="Eloe-Fadrosh E.A."/>
            <person name="Kyrpides N.C."/>
            <person name="Woyke T."/>
        </authorList>
    </citation>
    <scope>NUCLEOTIDE SEQUENCE</scope>
    <source>
        <strain evidence="1">GVMAG-M-3300020565-3</strain>
    </source>
</reference>
<dbReference type="EMBL" id="MN739390">
    <property type="protein sequence ID" value="QHT02156.1"/>
    <property type="molecule type" value="Genomic_DNA"/>
</dbReference>
<evidence type="ECO:0000313" key="1">
    <source>
        <dbReference type="EMBL" id="QHT02156.1"/>
    </source>
</evidence>
<accession>A0A6C0CBR3</accession>
<sequence>MNATTRCNGLYIYHTFKNVEFSGVLDKYKVYAYTREYGAPPNNTTTTYVSNIYDYHLFIKYGNKVYLDVKGCGDIVMTFAQLQNNKYWRHYYEMSLMLTNNKQFIMEDLQFNSNYHDPYIYEDKRVWSINTAYIEGDEQANTRNVVDNEFNCYYRISPYDLENKRYATQKEIDAFTRNYMSKYEIRTKIFNKKSIHYYNLVFEYCFSQMEKELDELRAIFEDKKNILNLATLSDKDGMNGDVLMSIYRHLVSPEGNDNYEYIISNLENRKRLKSVAMIMEA</sequence>
<name>A0A6C0CBR3_9ZZZZ</name>
<organism evidence="1">
    <name type="scientific">viral metagenome</name>
    <dbReference type="NCBI Taxonomy" id="1070528"/>
    <lineage>
        <taxon>unclassified sequences</taxon>
        <taxon>metagenomes</taxon>
        <taxon>organismal metagenomes</taxon>
    </lineage>
</organism>
<proteinExistence type="predicted"/>